<accession>A0A0A0LCV8</accession>
<dbReference type="Gramene" id="KGN59618">
    <property type="protein sequence ID" value="KGN59618"/>
    <property type="gene ID" value="Csa_3G829080"/>
</dbReference>
<reference evidence="1 2" key="3">
    <citation type="journal article" date="2010" name="BMC Genomics">
        <title>Transcriptome sequencing and comparative analysis of cucumber flowers with different sex types.</title>
        <authorList>
            <person name="Guo S."/>
            <person name="Zheng Y."/>
            <person name="Joung J.G."/>
            <person name="Liu S."/>
            <person name="Zhang Z."/>
            <person name="Crasta O.R."/>
            <person name="Sobral B.W."/>
            <person name="Xu Y."/>
            <person name="Huang S."/>
            <person name="Fei Z."/>
        </authorList>
    </citation>
    <scope>NUCLEOTIDE SEQUENCE [LARGE SCALE GENOMIC DNA]</scope>
    <source>
        <strain evidence="2">cv. 9930</strain>
    </source>
</reference>
<dbReference type="EMBL" id="CM002924">
    <property type="protein sequence ID" value="KGN59618.1"/>
    <property type="molecule type" value="Genomic_DNA"/>
</dbReference>
<dbReference type="AlphaFoldDB" id="A0A0A0LCV8"/>
<reference evidence="1 2" key="1">
    <citation type="journal article" date="2009" name="Nat. Genet.">
        <title>The genome of the cucumber, Cucumis sativus L.</title>
        <authorList>
            <person name="Huang S."/>
            <person name="Li R."/>
            <person name="Zhang Z."/>
            <person name="Li L."/>
            <person name="Gu X."/>
            <person name="Fan W."/>
            <person name="Lucas W.J."/>
            <person name="Wang X."/>
            <person name="Xie B."/>
            <person name="Ni P."/>
            <person name="Ren Y."/>
            <person name="Zhu H."/>
            <person name="Li J."/>
            <person name="Lin K."/>
            <person name="Jin W."/>
            <person name="Fei Z."/>
            <person name="Li G."/>
            <person name="Staub J."/>
            <person name="Kilian A."/>
            <person name="van der Vossen E.A."/>
            <person name="Wu Y."/>
            <person name="Guo J."/>
            <person name="He J."/>
            <person name="Jia Z."/>
            <person name="Ren Y."/>
            <person name="Tian G."/>
            <person name="Lu Y."/>
            <person name="Ruan J."/>
            <person name="Qian W."/>
            <person name="Wang M."/>
            <person name="Huang Q."/>
            <person name="Li B."/>
            <person name="Xuan Z."/>
            <person name="Cao J."/>
            <person name="Asan"/>
            <person name="Wu Z."/>
            <person name="Zhang J."/>
            <person name="Cai Q."/>
            <person name="Bai Y."/>
            <person name="Zhao B."/>
            <person name="Han Y."/>
            <person name="Li Y."/>
            <person name="Li X."/>
            <person name="Wang S."/>
            <person name="Shi Q."/>
            <person name="Liu S."/>
            <person name="Cho W.K."/>
            <person name="Kim J.Y."/>
            <person name="Xu Y."/>
            <person name="Heller-Uszynska K."/>
            <person name="Miao H."/>
            <person name="Cheng Z."/>
            <person name="Zhang S."/>
            <person name="Wu J."/>
            <person name="Yang Y."/>
            <person name="Kang H."/>
            <person name="Li M."/>
            <person name="Liang H."/>
            <person name="Ren X."/>
            <person name="Shi Z."/>
            <person name="Wen M."/>
            <person name="Jian M."/>
            <person name="Yang H."/>
            <person name="Zhang G."/>
            <person name="Yang Z."/>
            <person name="Chen R."/>
            <person name="Liu S."/>
            <person name="Li J."/>
            <person name="Ma L."/>
            <person name="Liu H."/>
            <person name="Zhou Y."/>
            <person name="Zhao J."/>
            <person name="Fang X."/>
            <person name="Li G."/>
            <person name="Fang L."/>
            <person name="Li Y."/>
            <person name="Liu D."/>
            <person name="Zheng H."/>
            <person name="Zhang Y."/>
            <person name="Qin N."/>
            <person name="Li Z."/>
            <person name="Yang G."/>
            <person name="Yang S."/>
            <person name="Bolund L."/>
            <person name="Kristiansen K."/>
            <person name="Zheng H."/>
            <person name="Li S."/>
            <person name="Zhang X."/>
            <person name="Yang H."/>
            <person name="Wang J."/>
            <person name="Sun R."/>
            <person name="Zhang B."/>
            <person name="Jiang S."/>
            <person name="Wang J."/>
            <person name="Du Y."/>
            <person name="Li S."/>
        </authorList>
    </citation>
    <scope>NUCLEOTIDE SEQUENCE [LARGE SCALE GENOMIC DNA]</scope>
    <source>
        <strain evidence="2">cv. 9930</strain>
    </source>
</reference>
<name>A0A0A0LCV8_CUCSA</name>
<protein>
    <submittedName>
        <fullName evidence="1">Uncharacterized protein</fullName>
    </submittedName>
</protein>
<evidence type="ECO:0000313" key="2">
    <source>
        <dbReference type="Proteomes" id="UP000029981"/>
    </source>
</evidence>
<keyword evidence="2" id="KW-1185">Reference proteome</keyword>
<reference evidence="1 2" key="4">
    <citation type="journal article" date="2011" name="BMC Genomics">
        <title>RNA-Seq improves annotation of protein-coding genes in the cucumber genome.</title>
        <authorList>
            <person name="Li Z."/>
            <person name="Zhang Z."/>
            <person name="Yan P."/>
            <person name="Huang S."/>
            <person name="Fei Z."/>
            <person name="Lin K."/>
        </authorList>
    </citation>
    <scope>NUCLEOTIDE SEQUENCE [LARGE SCALE GENOMIC DNA]</scope>
    <source>
        <strain evidence="2">cv. 9930</strain>
    </source>
</reference>
<proteinExistence type="predicted"/>
<gene>
    <name evidence="1" type="ORF">Csa_3G829080</name>
</gene>
<organism evidence="1 2">
    <name type="scientific">Cucumis sativus</name>
    <name type="common">Cucumber</name>
    <dbReference type="NCBI Taxonomy" id="3659"/>
    <lineage>
        <taxon>Eukaryota</taxon>
        <taxon>Viridiplantae</taxon>
        <taxon>Streptophyta</taxon>
        <taxon>Embryophyta</taxon>
        <taxon>Tracheophyta</taxon>
        <taxon>Spermatophyta</taxon>
        <taxon>Magnoliopsida</taxon>
        <taxon>eudicotyledons</taxon>
        <taxon>Gunneridae</taxon>
        <taxon>Pentapetalae</taxon>
        <taxon>rosids</taxon>
        <taxon>fabids</taxon>
        <taxon>Cucurbitales</taxon>
        <taxon>Cucurbitaceae</taxon>
        <taxon>Benincaseae</taxon>
        <taxon>Cucumis</taxon>
    </lineage>
</organism>
<dbReference type="Proteomes" id="UP000029981">
    <property type="component" value="Chromosome 3"/>
</dbReference>
<sequence>MIGWVVKLQRSKSPVQNKSSPADLPVELRFPRGVFWLLISGWVCIQISEDILKPARKIDPPGP</sequence>
<reference evidence="1 2" key="2">
    <citation type="journal article" date="2009" name="PLoS ONE">
        <title>An integrated genetic and cytogenetic map of the cucumber genome.</title>
        <authorList>
            <person name="Ren Y."/>
            <person name="Zhang Z."/>
            <person name="Liu J."/>
            <person name="Staub J.E."/>
            <person name="Han Y."/>
            <person name="Cheng Z."/>
            <person name="Li X."/>
            <person name="Lu J."/>
            <person name="Miao H."/>
            <person name="Kang H."/>
            <person name="Xie B."/>
            <person name="Gu X."/>
            <person name="Wang X."/>
            <person name="Du Y."/>
            <person name="Jin W."/>
            <person name="Huang S."/>
        </authorList>
    </citation>
    <scope>NUCLEOTIDE SEQUENCE [LARGE SCALE GENOMIC DNA]</scope>
    <source>
        <strain evidence="2">cv. 9930</strain>
    </source>
</reference>
<evidence type="ECO:0000313" key="1">
    <source>
        <dbReference type="EMBL" id="KGN59618.1"/>
    </source>
</evidence>